<dbReference type="AlphaFoldDB" id="A0A8H4B8G2"/>
<accession>A0A8H4B8G2</accession>
<dbReference type="EMBL" id="JAAECE010000010">
    <property type="protein sequence ID" value="KAF1797199.1"/>
    <property type="molecule type" value="Genomic_DNA"/>
</dbReference>
<comment type="caution">
    <text evidence="2">The sequence shown here is derived from an EMBL/GenBank/DDBJ whole genome shotgun (WGS) entry which is preliminary data.</text>
</comment>
<organism evidence="2 3">
    <name type="scientific">Mucor circinelloides f. lusitanicus</name>
    <name type="common">Mucor racemosus var. lusitanicus</name>
    <dbReference type="NCBI Taxonomy" id="29924"/>
    <lineage>
        <taxon>Eukaryota</taxon>
        <taxon>Fungi</taxon>
        <taxon>Fungi incertae sedis</taxon>
        <taxon>Mucoromycota</taxon>
        <taxon>Mucoromycotina</taxon>
        <taxon>Mucoromycetes</taxon>
        <taxon>Mucorales</taxon>
        <taxon>Mucorineae</taxon>
        <taxon>Mucoraceae</taxon>
        <taxon>Mucor</taxon>
    </lineage>
</organism>
<dbReference type="Pfam" id="PF25907">
    <property type="entry name" value="DUF7962"/>
    <property type="match status" value="1"/>
</dbReference>
<dbReference type="Gene3D" id="3.40.30.110">
    <property type="match status" value="2"/>
</dbReference>
<reference evidence="2 3" key="1">
    <citation type="submission" date="2019-09" db="EMBL/GenBank/DDBJ databases">
        <authorList>
            <consortium name="DOE Joint Genome Institute"/>
            <person name="Mondo S.J."/>
            <person name="Navarro-Mendoza M.I."/>
            <person name="Perez-Arques C."/>
            <person name="Panchal S."/>
            <person name="Nicolas F.E."/>
            <person name="Ganguly P."/>
            <person name="Pangilinan J."/>
            <person name="Grigoriev I."/>
            <person name="Heitman J."/>
            <person name="Sanya K."/>
            <person name="Garre V."/>
        </authorList>
    </citation>
    <scope>NUCLEOTIDE SEQUENCE [LARGE SCALE GENOMIC DNA]</scope>
    <source>
        <strain evidence="2 3">MU402</strain>
    </source>
</reference>
<feature type="domain" description="GST N-terminal" evidence="1">
    <location>
        <begin position="35"/>
        <end position="114"/>
    </location>
</feature>
<name>A0A8H4B8G2_MUCCL</name>
<evidence type="ECO:0000259" key="1">
    <source>
        <dbReference type="PROSITE" id="PS50404"/>
    </source>
</evidence>
<dbReference type="CDD" id="cd00570">
    <property type="entry name" value="GST_N_family"/>
    <property type="match status" value="1"/>
</dbReference>
<dbReference type="Proteomes" id="UP000469890">
    <property type="component" value="Unassembled WGS sequence"/>
</dbReference>
<proteinExistence type="predicted"/>
<dbReference type="InterPro" id="IPR036249">
    <property type="entry name" value="Thioredoxin-like_sf"/>
</dbReference>
<evidence type="ECO:0000313" key="3">
    <source>
        <dbReference type="Proteomes" id="UP000469890"/>
    </source>
</evidence>
<evidence type="ECO:0000313" key="2">
    <source>
        <dbReference type="EMBL" id="KAF1797199.1"/>
    </source>
</evidence>
<gene>
    <name evidence="2" type="ORF">FB192DRAFT_1402662</name>
</gene>
<protein>
    <recommendedName>
        <fullName evidence="1">GST N-terminal domain-containing protein</fullName>
    </recommendedName>
</protein>
<dbReference type="SUPFAM" id="SSF52833">
    <property type="entry name" value="Thioredoxin-like"/>
    <property type="match status" value="1"/>
</dbReference>
<dbReference type="InterPro" id="IPR004045">
    <property type="entry name" value="Glutathione_S-Trfase_N"/>
</dbReference>
<sequence length="353" mass="39934">MVTKSKQREKALETEFESNFPPFNSLHFENNMSNPQFILHWYPNSPFAQKVAWALQYKNVDFKLVMISPIEPRPLRRPLDAGYRKTPVLQIGNHTYCDSKVIFAELEKRFPEPSFYPLDAQGNSTEYSILSLARWTENSVFQAIVTQIPMGKLGEAFIKDRSQFSGRKIDPESLKFAAPYMLQGLNAELLAVEELVKSRHQNGSLWAFGTKELSLADLHIAMNVWFLGQFVGSKWLKSKIPVLSEHLTKTLAAVRFNDLEKLSQIDEEEALVIAKEQSWKLQQATHDGSLKAKLGQVVAVIPTDSGMVPALGTLVHSTIHETVIENQQDNYGFTSYTHFPVIGFVVLPQAPKL</sequence>
<dbReference type="PROSITE" id="PS50404">
    <property type="entry name" value="GST_NTER"/>
    <property type="match status" value="1"/>
</dbReference>
<dbReference type="InterPro" id="IPR058268">
    <property type="entry name" value="DUF7962"/>
</dbReference>
<dbReference type="Pfam" id="PF13417">
    <property type="entry name" value="GST_N_3"/>
    <property type="match status" value="1"/>
</dbReference>